<gene>
    <name evidence="5" type="ORF">S12H4_21584</name>
</gene>
<name>X1T9S5_9ZZZZ</name>
<sequence length="240" mass="27696">VQVGNWLESMIKGERYQIGTKLPSEGELAQKFQLNRNTIRQAISLLVQKGFVEKQKGVGTFVKTKTSPLPIHQLSRMVSFIDDFGLDNIELEDRIILKRKIMAGEGLAKKLNLKPKDYVVKIERVRIANKTPLIFERQFYSFRDFGDLLEMEIKGSMYQILIKHFAADLNHSVQTLRAINPVKEIARVLEVSTNTPCLFLESLVYNSQNICIEVLQSFYRGDRYLFRVETGQYKIEGKFS</sequence>
<dbReference type="Pfam" id="PF00392">
    <property type="entry name" value="GntR"/>
    <property type="match status" value="1"/>
</dbReference>
<dbReference type="GO" id="GO:0045892">
    <property type="term" value="P:negative regulation of DNA-templated transcription"/>
    <property type="evidence" value="ECO:0007669"/>
    <property type="project" value="TreeGrafter"/>
</dbReference>
<dbReference type="InterPro" id="IPR028978">
    <property type="entry name" value="Chorismate_lyase_/UTRA_dom_sf"/>
</dbReference>
<dbReference type="GO" id="GO:0003700">
    <property type="term" value="F:DNA-binding transcription factor activity"/>
    <property type="evidence" value="ECO:0007669"/>
    <property type="project" value="InterPro"/>
</dbReference>
<dbReference type="SMART" id="SM00866">
    <property type="entry name" value="UTRA"/>
    <property type="match status" value="1"/>
</dbReference>
<keyword evidence="3" id="KW-0804">Transcription</keyword>
<dbReference type="InterPro" id="IPR000524">
    <property type="entry name" value="Tscrpt_reg_HTH_GntR"/>
</dbReference>
<dbReference type="InterPro" id="IPR036390">
    <property type="entry name" value="WH_DNA-bd_sf"/>
</dbReference>
<dbReference type="SUPFAM" id="SSF46785">
    <property type="entry name" value="Winged helix' DNA-binding domain"/>
    <property type="match status" value="1"/>
</dbReference>
<feature type="domain" description="HTH gntR-type" evidence="4">
    <location>
        <begin position="1"/>
        <end position="65"/>
    </location>
</feature>
<reference evidence="5" key="1">
    <citation type="journal article" date="2014" name="Front. Microbiol.">
        <title>High frequency of phylogenetically diverse reductive dehalogenase-homologous genes in deep subseafloor sedimentary metagenomes.</title>
        <authorList>
            <person name="Kawai M."/>
            <person name="Futagami T."/>
            <person name="Toyoda A."/>
            <person name="Takaki Y."/>
            <person name="Nishi S."/>
            <person name="Hori S."/>
            <person name="Arai W."/>
            <person name="Tsubouchi T."/>
            <person name="Morono Y."/>
            <person name="Uchiyama I."/>
            <person name="Ito T."/>
            <person name="Fujiyama A."/>
            <person name="Inagaki F."/>
            <person name="Takami H."/>
        </authorList>
    </citation>
    <scope>NUCLEOTIDE SEQUENCE</scope>
    <source>
        <strain evidence="5">Expedition CK06-06</strain>
    </source>
</reference>
<protein>
    <recommendedName>
        <fullName evidence="4">HTH gntR-type domain-containing protein</fullName>
    </recommendedName>
</protein>
<feature type="non-terminal residue" evidence="5">
    <location>
        <position position="1"/>
    </location>
</feature>
<dbReference type="PANTHER" id="PTHR44846:SF1">
    <property type="entry name" value="MANNOSYL-D-GLYCERATE TRANSPORT_METABOLISM SYSTEM REPRESSOR MNGR-RELATED"/>
    <property type="match status" value="1"/>
</dbReference>
<evidence type="ECO:0000256" key="1">
    <source>
        <dbReference type="ARBA" id="ARBA00023015"/>
    </source>
</evidence>
<evidence type="ECO:0000259" key="4">
    <source>
        <dbReference type="PROSITE" id="PS50949"/>
    </source>
</evidence>
<organism evidence="5">
    <name type="scientific">marine sediment metagenome</name>
    <dbReference type="NCBI Taxonomy" id="412755"/>
    <lineage>
        <taxon>unclassified sequences</taxon>
        <taxon>metagenomes</taxon>
        <taxon>ecological metagenomes</taxon>
    </lineage>
</organism>
<comment type="caution">
    <text evidence="5">The sequence shown here is derived from an EMBL/GenBank/DDBJ whole genome shotgun (WGS) entry which is preliminary data.</text>
</comment>
<dbReference type="Gene3D" id="1.10.10.10">
    <property type="entry name" value="Winged helix-like DNA-binding domain superfamily/Winged helix DNA-binding domain"/>
    <property type="match status" value="1"/>
</dbReference>
<keyword evidence="1" id="KW-0805">Transcription regulation</keyword>
<dbReference type="PRINTS" id="PR00035">
    <property type="entry name" value="HTHGNTR"/>
</dbReference>
<dbReference type="AlphaFoldDB" id="X1T9S5"/>
<dbReference type="Pfam" id="PF07702">
    <property type="entry name" value="UTRA"/>
    <property type="match status" value="1"/>
</dbReference>
<dbReference type="CDD" id="cd07377">
    <property type="entry name" value="WHTH_GntR"/>
    <property type="match status" value="1"/>
</dbReference>
<keyword evidence="2" id="KW-0238">DNA-binding</keyword>
<dbReference type="SUPFAM" id="SSF64288">
    <property type="entry name" value="Chorismate lyase-like"/>
    <property type="match status" value="1"/>
</dbReference>
<dbReference type="PROSITE" id="PS50949">
    <property type="entry name" value="HTH_GNTR"/>
    <property type="match status" value="1"/>
</dbReference>
<dbReference type="InterPro" id="IPR036388">
    <property type="entry name" value="WH-like_DNA-bd_sf"/>
</dbReference>
<dbReference type="InterPro" id="IPR011663">
    <property type="entry name" value="UTRA"/>
</dbReference>
<dbReference type="Gene3D" id="3.40.1410.10">
    <property type="entry name" value="Chorismate lyase-like"/>
    <property type="match status" value="1"/>
</dbReference>
<dbReference type="EMBL" id="BARW01011120">
    <property type="protein sequence ID" value="GAI84305.1"/>
    <property type="molecule type" value="Genomic_DNA"/>
</dbReference>
<evidence type="ECO:0000256" key="3">
    <source>
        <dbReference type="ARBA" id="ARBA00023163"/>
    </source>
</evidence>
<dbReference type="SMART" id="SM00345">
    <property type="entry name" value="HTH_GNTR"/>
    <property type="match status" value="1"/>
</dbReference>
<dbReference type="GO" id="GO:0003677">
    <property type="term" value="F:DNA binding"/>
    <property type="evidence" value="ECO:0007669"/>
    <property type="project" value="UniProtKB-KW"/>
</dbReference>
<dbReference type="InterPro" id="IPR050679">
    <property type="entry name" value="Bact_HTH_transcr_reg"/>
</dbReference>
<dbReference type="PANTHER" id="PTHR44846">
    <property type="entry name" value="MANNOSYL-D-GLYCERATE TRANSPORT/METABOLISM SYSTEM REPRESSOR MNGR-RELATED"/>
    <property type="match status" value="1"/>
</dbReference>
<accession>X1T9S5</accession>
<proteinExistence type="predicted"/>
<evidence type="ECO:0000313" key="5">
    <source>
        <dbReference type="EMBL" id="GAI84305.1"/>
    </source>
</evidence>
<evidence type="ECO:0000256" key="2">
    <source>
        <dbReference type="ARBA" id="ARBA00023125"/>
    </source>
</evidence>